<dbReference type="Proteomes" id="UP001499987">
    <property type="component" value="Unassembled WGS sequence"/>
</dbReference>
<name>A0ABN1TA82_9ACTN</name>
<dbReference type="EMBL" id="BAAALD010000003">
    <property type="protein sequence ID" value="GAA1069985.1"/>
    <property type="molecule type" value="Genomic_DNA"/>
</dbReference>
<protein>
    <submittedName>
        <fullName evidence="2">Uncharacterized protein</fullName>
    </submittedName>
</protein>
<comment type="caution">
    <text evidence="2">The sequence shown here is derived from an EMBL/GenBank/DDBJ whole genome shotgun (WGS) entry which is preliminary data.</text>
</comment>
<keyword evidence="3" id="KW-1185">Reference proteome</keyword>
<evidence type="ECO:0000256" key="1">
    <source>
        <dbReference type="SAM" id="MobiDB-lite"/>
    </source>
</evidence>
<evidence type="ECO:0000313" key="2">
    <source>
        <dbReference type="EMBL" id="GAA1069985.1"/>
    </source>
</evidence>
<accession>A0ABN1TA82</accession>
<reference evidence="2 3" key="1">
    <citation type="journal article" date="2019" name="Int. J. Syst. Evol. Microbiol.">
        <title>The Global Catalogue of Microorganisms (GCM) 10K type strain sequencing project: providing services to taxonomists for standard genome sequencing and annotation.</title>
        <authorList>
            <consortium name="The Broad Institute Genomics Platform"/>
            <consortium name="The Broad Institute Genome Sequencing Center for Infectious Disease"/>
            <person name="Wu L."/>
            <person name="Ma J."/>
        </authorList>
    </citation>
    <scope>NUCLEOTIDE SEQUENCE [LARGE SCALE GENOMIC DNA]</scope>
    <source>
        <strain evidence="2 3">JCM 13002</strain>
    </source>
</reference>
<proteinExistence type="predicted"/>
<gene>
    <name evidence="2" type="ORF">GCM10009663_04770</name>
</gene>
<feature type="region of interest" description="Disordered" evidence="1">
    <location>
        <begin position="46"/>
        <end position="75"/>
    </location>
</feature>
<sequence length="75" mass="7759">MTARKLVPAGTESSGIRWVRQAAASASGTVPWVPSPASRAATPALRSEVAKRRAAEASSAFHQTSPVRTASPGCR</sequence>
<organism evidence="2 3">
    <name type="scientific">Kitasatospora arboriphila</name>
    <dbReference type="NCBI Taxonomy" id="258052"/>
    <lineage>
        <taxon>Bacteria</taxon>
        <taxon>Bacillati</taxon>
        <taxon>Actinomycetota</taxon>
        <taxon>Actinomycetes</taxon>
        <taxon>Kitasatosporales</taxon>
        <taxon>Streptomycetaceae</taxon>
        <taxon>Kitasatospora</taxon>
    </lineage>
</organism>
<evidence type="ECO:0000313" key="3">
    <source>
        <dbReference type="Proteomes" id="UP001499987"/>
    </source>
</evidence>